<gene>
    <name evidence="2" type="ORF">ABXZ32_14455</name>
</gene>
<keyword evidence="3" id="KW-1185">Reference proteome</keyword>
<organism evidence="2 3">
    <name type="scientific">Sediminicola luteus</name>
    <dbReference type="NCBI Taxonomy" id="319238"/>
    <lineage>
        <taxon>Bacteria</taxon>
        <taxon>Pseudomonadati</taxon>
        <taxon>Bacteroidota</taxon>
        <taxon>Flavobacteriia</taxon>
        <taxon>Flavobacteriales</taxon>
        <taxon>Flavobacteriaceae</taxon>
        <taxon>Sediminicola</taxon>
    </lineage>
</organism>
<comment type="caution">
    <text evidence="2">The sequence shown here is derived from an EMBL/GenBank/DDBJ whole genome shotgun (WGS) entry which is preliminary data.</text>
</comment>
<proteinExistence type="predicted"/>
<evidence type="ECO:0000313" key="3">
    <source>
        <dbReference type="Proteomes" id="UP001549773"/>
    </source>
</evidence>
<name>A0ABV2U0F5_9FLAO</name>
<dbReference type="Proteomes" id="UP001549773">
    <property type="component" value="Unassembled WGS sequence"/>
</dbReference>
<sequence length="237" mass="26961">MKILMGMACMILMVSACKQKMKQEVQPVQENTELGASDWVSLMDSTKWRGYNMDHLPNNWVIANGVIECLGKAGDMGGDIITNEQFENFELQLEWKISKGGNSGVFYNVVEDTIYHSPYQTGPEYQILDDVGFPEPIEDWQKTGADYAMFVANNKKILKPVGEWNATIIKVNNGKVEHWLNGEMIVAFDRASEEWKEKRNSGKWTDYPDYGKSNMGHLALQDHGAGVWFKNVKVKRL</sequence>
<accession>A0ABV2U0F5</accession>
<feature type="domain" description="3-keto-alpha-glucoside-1,2-lyase/3-keto-2-hydroxy-glucal hydratase" evidence="1">
    <location>
        <begin position="38"/>
        <end position="235"/>
    </location>
</feature>
<evidence type="ECO:0000313" key="2">
    <source>
        <dbReference type="EMBL" id="MET7030605.1"/>
    </source>
</evidence>
<evidence type="ECO:0000259" key="1">
    <source>
        <dbReference type="Pfam" id="PF06439"/>
    </source>
</evidence>
<dbReference type="Gene3D" id="2.60.120.560">
    <property type="entry name" value="Exo-inulinase, domain 1"/>
    <property type="match status" value="1"/>
</dbReference>
<dbReference type="PROSITE" id="PS51257">
    <property type="entry name" value="PROKAR_LIPOPROTEIN"/>
    <property type="match status" value="1"/>
</dbReference>
<protein>
    <submittedName>
        <fullName evidence="2">DUF1080 domain-containing protein</fullName>
    </submittedName>
</protein>
<dbReference type="RefSeq" id="WP_354619399.1">
    <property type="nucleotide sequence ID" value="NZ_JBEWYP010000010.1"/>
</dbReference>
<reference evidence="2 3" key="1">
    <citation type="submission" date="2024-07" db="EMBL/GenBank/DDBJ databases">
        <title>The genome sequence of type strain Sediminicola luteus GDMCC 1.2596T.</title>
        <authorList>
            <person name="Liu Y."/>
        </authorList>
    </citation>
    <scope>NUCLEOTIDE SEQUENCE [LARGE SCALE GENOMIC DNA]</scope>
    <source>
        <strain evidence="2 3">GDMCC 1.2596</strain>
    </source>
</reference>
<dbReference type="InterPro" id="IPR010496">
    <property type="entry name" value="AL/BT2_dom"/>
</dbReference>
<dbReference type="Pfam" id="PF06439">
    <property type="entry name" value="3keto-disac_hyd"/>
    <property type="match status" value="1"/>
</dbReference>
<dbReference type="EMBL" id="JBEWYP010000010">
    <property type="protein sequence ID" value="MET7030605.1"/>
    <property type="molecule type" value="Genomic_DNA"/>
</dbReference>